<proteinExistence type="predicted"/>
<dbReference type="EMBL" id="KU253712">
    <property type="protein sequence ID" value="AMB18744.1"/>
    <property type="molecule type" value="Genomic_DNA"/>
</dbReference>
<sequence>MKFLAAALGILGIIALIVALSLVVTFIPAVILYLIAVKALNLPIHISFWEAYWGTYLIVFIGNLLFGGIKVSSK</sequence>
<evidence type="ECO:0000313" key="2">
    <source>
        <dbReference type="EMBL" id="AMB18744.1"/>
    </source>
</evidence>
<feature type="transmembrane region" description="Helical" evidence="1">
    <location>
        <begin position="51"/>
        <end position="69"/>
    </location>
</feature>
<keyword evidence="1" id="KW-0812">Transmembrane</keyword>
<evidence type="ECO:0000313" key="3">
    <source>
        <dbReference type="Proteomes" id="UP000204502"/>
    </source>
</evidence>
<keyword evidence="3" id="KW-1185">Reference proteome</keyword>
<keyword evidence="1" id="KW-0472">Membrane</keyword>
<dbReference type="KEGG" id="vg:28801823"/>
<protein>
    <submittedName>
        <fullName evidence="2">Uncharacterized protein</fullName>
    </submittedName>
</protein>
<gene>
    <name evidence="2" type="ORF">Eldridge_0164</name>
</gene>
<feature type="transmembrane region" description="Helical" evidence="1">
    <location>
        <begin position="7"/>
        <end position="36"/>
    </location>
</feature>
<dbReference type="GeneID" id="28801823"/>
<accession>A0A120HUP9</accession>
<dbReference type="Proteomes" id="UP000204502">
    <property type="component" value="Segment"/>
</dbReference>
<keyword evidence="1" id="KW-1133">Transmembrane helix</keyword>
<dbReference type="RefSeq" id="YP_009274868.1">
    <property type="nucleotide sequence ID" value="NC_030920.1"/>
</dbReference>
<reference evidence="2 3" key="1">
    <citation type="journal article" date="2016" name="Genome Announc.">
        <title>Complete Genome Sequence of Bacillus megaterium Bacteriophage Eldridge.</title>
        <authorList>
            <person name="Reveille A.M."/>
            <person name="Eldridge K.A."/>
            <person name="Temple L.M."/>
        </authorList>
    </citation>
    <scope>NUCLEOTIDE SEQUENCE [LARGE SCALE GENOMIC DNA]</scope>
</reference>
<name>A0A120HUP9_9CAUD</name>
<evidence type="ECO:0000256" key="1">
    <source>
        <dbReference type="SAM" id="Phobius"/>
    </source>
</evidence>
<organism evidence="2 3">
    <name type="scientific">Bacillus phage Eldridge</name>
    <dbReference type="NCBI Taxonomy" id="1776293"/>
    <lineage>
        <taxon>Viruses</taxon>
        <taxon>Duplodnaviria</taxon>
        <taxon>Heunggongvirae</taxon>
        <taxon>Uroviricota</taxon>
        <taxon>Caudoviricetes</taxon>
        <taxon>Herelleviridae</taxon>
        <taxon>Bastillevirinae</taxon>
        <taxon>Eldridgevirus</taxon>
        <taxon>Eldridgevirus eldridge</taxon>
    </lineage>
</organism>